<protein>
    <submittedName>
        <fullName evidence="2">DUF1467 family protein</fullName>
    </submittedName>
</protein>
<dbReference type="Proteomes" id="UP000466966">
    <property type="component" value="Unassembled WGS sequence"/>
</dbReference>
<keyword evidence="1" id="KW-0472">Membrane</keyword>
<keyword evidence="1" id="KW-0812">Transmembrane</keyword>
<reference evidence="2 3" key="1">
    <citation type="submission" date="2019-12" db="EMBL/GenBank/DDBJ databases">
        <title>Genomic-based taxomic classification of the family Erythrobacteraceae.</title>
        <authorList>
            <person name="Xu L."/>
        </authorList>
    </citation>
    <scope>NUCLEOTIDE SEQUENCE [LARGE SCALE GENOMIC DNA]</scope>
    <source>
        <strain evidence="2 3">M0322</strain>
    </source>
</reference>
<feature type="transmembrane region" description="Helical" evidence="1">
    <location>
        <begin position="6"/>
        <end position="26"/>
    </location>
</feature>
<keyword evidence="3" id="KW-1185">Reference proteome</keyword>
<dbReference type="AlphaFoldDB" id="A0A844YZ16"/>
<accession>A0A844YZ16</accession>
<keyword evidence="1" id="KW-1133">Transmembrane helix</keyword>
<feature type="transmembrane region" description="Helical" evidence="1">
    <location>
        <begin position="53"/>
        <end position="70"/>
    </location>
</feature>
<evidence type="ECO:0000313" key="3">
    <source>
        <dbReference type="Proteomes" id="UP000466966"/>
    </source>
</evidence>
<dbReference type="InterPro" id="IPR009935">
    <property type="entry name" value="DUF1467"/>
</dbReference>
<dbReference type="OrthoDB" id="9804637at2"/>
<gene>
    <name evidence="2" type="ORF">GRI99_11625</name>
</gene>
<name>A0A844YZ16_9SPHN</name>
<evidence type="ECO:0000256" key="1">
    <source>
        <dbReference type="SAM" id="Phobius"/>
    </source>
</evidence>
<dbReference type="RefSeq" id="WP_160772195.1">
    <property type="nucleotide sequence ID" value="NZ_WTYV01000004.1"/>
</dbReference>
<organism evidence="2 3">
    <name type="scientific">Alteraurantiacibacter buctensis</name>
    <dbReference type="NCBI Taxonomy" id="1503981"/>
    <lineage>
        <taxon>Bacteria</taxon>
        <taxon>Pseudomonadati</taxon>
        <taxon>Pseudomonadota</taxon>
        <taxon>Alphaproteobacteria</taxon>
        <taxon>Sphingomonadales</taxon>
        <taxon>Erythrobacteraceae</taxon>
        <taxon>Alteraurantiacibacter</taxon>
    </lineage>
</organism>
<sequence length="92" mass="9923">MKLTSMIAIYALFWVMTAFVMLPFGVKTHDEAGIPKVPGQADSAPAHFRPGRLALRASVIALALTALYIVNYTQGWLTVSDLDFTAGRGPGQ</sequence>
<evidence type="ECO:0000313" key="2">
    <source>
        <dbReference type="EMBL" id="MXO72276.1"/>
    </source>
</evidence>
<dbReference type="EMBL" id="WTYV01000004">
    <property type="protein sequence ID" value="MXO72276.1"/>
    <property type="molecule type" value="Genomic_DNA"/>
</dbReference>
<comment type="caution">
    <text evidence="2">The sequence shown here is derived from an EMBL/GenBank/DDBJ whole genome shotgun (WGS) entry which is preliminary data.</text>
</comment>
<proteinExistence type="predicted"/>
<dbReference type="Pfam" id="PF07330">
    <property type="entry name" value="DUF1467"/>
    <property type="match status" value="1"/>
</dbReference>